<keyword evidence="1" id="KW-0479">Metal-binding</keyword>
<organism evidence="4 5">
    <name type="scientific">Acidocella aminolytica 101 = DSM 11237</name>
    <dbReference type="NCBI Taxonomy" id="1120923"/>
    <lineage>
        <taxon>Bacteria</taxon>
        <taxon>Pseudomonadati</taxon>
        <taxon>Pseudomonadota</taxon>
        <taxon>Alphaproteobacteria</taxon>
        <taxon>Acetobacterales</taxon>
        <taxon>Acidocellaceae</taxon>
        <taxon>Acidocella</taxon>
    </lineage>
</organism>
<dbReference type="InterPro" id="IPR036409">
    <property type="entry name" value="Aldolase_II/adducin_N_sf"/>
</dbReference>
<name>A0A0D6PI24_9PROT</name>
<dbReference type="SUPFAM" id="SSF53639">
    <property type="entry name" value="AraD/HMP-PK domain-like"/>
    <property type="match status" value="1"/>
</dbReference>
<protein>
    <submittedName>
        <fullName evidence="4">Aldolase</fullName>
    </submittedName>
</protein>
<dbReference type="GO" id="GO:0019323">
    <property type="term" value="P:pentose catabolic process"/>
    <property type="evidence" value="ECO:0007669"/>
    <property type="project" value="TreeGrafter"/>
</dbReference>
<comment type="caution">
    <text evidence="4">The sequence shown here is derived from an EMBL/GenBank/DDBJ whole genome shotgun (WGS) entry which is preliminary data.</text>
</comment>
<evidence type="ECO:0000256" key="2">
    <source>
        <dbReference type="ARBA" id="ARBA00023239"/>
    </source>
</evidence>
<evidence type="ECO:0000313" key="5">
    <source>
        <dbReference type="Proteomes" id="UP000032668"/>
    </source>
</evidence>
<dbReference type="EMBL" id="BANC01000046">
    <property type="protein sequence ID" value="GAN80479.1"/>
    <property type="molecule type" value="Genomic_DNA"/>
</dbReference>
<sequence>MTEANRQSRLDLIRAARTMAARGLAAGTSGNVSLRVEEGVLITPSAVDYEALTPEMIPLLRADGSHEGRFRPSSEWRFHLDIYLSRPEVGGVVHHHAPHCTALAMARREIPPCHYMITRFGGGTVRCADYALFGTVDLSHAVLRALVGRTACLIANHGGLAVGHDVFAALGAATELEVLAQQYLLSLQAGGPVLLSDQEIHGAIEQFATAYRPNTGG</sequence>
<evidence type="ECO:0000256" key="1">
    <source>
        <dbReference type="ARBA" id="ARBA00022723"/>
    </source>
</evidence>
<dbReference type="GO" id="GO:0005829">
    <property type="term" value="C:cytosol"/>
    <property type="evidence" value="ECO:0007669"/>
    <property type="project" value="TreeGrafter"/>
</dbReference>
<dbReference type="GO" id="GO:0016832">
    <property type="term" value="F:aldehyde-lyase activity"/>
    <property type="evidence" value="ECO:0007669"/>
    <property type="project" value="TreeGrafter"/>
</dbReference>
<dbReference type="InterPro" id="IPR050197">
    <property type="entry name" value="Aldolase_class_II_sugar_metab"/>
</dbReference>
<dbReference type="Gene3D" id="3.40.225.10">
    <property type="entry name" value="Class II aldolase/adducin N-terminal domain"/>
    <property type="match status" value="1"/>
</dbReference>
<dbReference type="STRING" id="1120923.SAMN02746095_01668"/>
<evidence type="ECO:0000259" key="3">
    <source>
        <dbReference type="SMART" id="SM01007"/>
    </source>
</evidence>
<feature type="domain" description="Class II aldolase/adducin N-terminal" evidence="3">
    <location>
        <begin position="10"/>
        <end position="184"/>
    </location>
</feature>
<dbReference type="Proteomes" id="UP000032668">
    <property type="component" value="Unassembled WGS sequence"/>
</dbReference>
<dbReference type="InterPro" id="IPR001303">
    <property type="entry name" value="Aldolase_II/adducin_N"/>
</dbReference>
<dbReference type="PANTHER" id="PTHR22789">
    <property type="entry name" value="FUCULOSE PHOSPHATE ALDOLASE"/>
    <property type="match status" value="1"/>
</dbReference>
<keyword evidence="2" id="KW-0456">Lyase</keyword>
<dbReference type="AlphaFoldDB" id="A0A0D6PI24"/>
<accession>A0A0D6PI24</accession>
<dbReference type="PANTHER" id="PTHR22789:SF0">
    <property type="entry name" value="3-OXO-TETRONATE 4-PHOSPHATE DECARBOXYLASE-RELATED"/>
    <property type="match status" value="1"/>
</dbReference>
<dbReference type="Pfam" id="PF00596">
    <property type="entry name" value="Aldolase_II"/>
    <property type="match status" value="1"/>
</dbReference>
<dbReference type="SMART" id="SM01007">
    <property type="entry name" value="Aldolase_II"/>
    <property type="match status" value="1"/>
</dbReference>
<evidence type="ECO:0000313" key="4">
    <source>
        <dbReference type="EMBL" id="GAN80479.1"/>
    </source>
</evidence>
<proteinExistence type="predicted"/>
<keyword evidence="5" id="KW-1185">Reference proteome</keyword>
<dbReference type="RefSeq" id="WP_073211462.1">
    <property type="nucleotide sequence ID" value="NZ_BANC01000046.1"/>
</dbReference>
<reference evidence="4 5" key="1">
    <citation type="submission" date="2012-11" db="EMBL/GenBank/DDBJ databases">
        <title>Whole genome sequence of Acidocella aminolytica 101 = DSM 11237.</title>
        <authorList>
            <person name="Azuma Y."/>
            <person name="Higashiura N."/>
            <person name="Hirakawa H."/>
            <person name="Matsushita K."/>
        </authorList>
    </citation>
    <scope>NUCLEOTIDE SEQUENCE [LARGE SCALE GENOMIC DNA]</scope>
    <source>
        <strain evidence="5">101 / DSM 11237</strain>
    </source>
</reference>
<gene>
    <name evidence="4" type="ORF">Aam_047_060</name>
</gene>
<dbReference type="GO" id="GO:0046872">
    <property type="term" value="F:metal ion binding"/>
    <property type="evidence" value="ECO:0007669"/>
    <property type="project" value="UniProtKB-KW"/>
</dbReference>